<evidence type="ECO:0000256" key="3">
    <source>
        <dbReference type="ARBA" id="ARBA00023002"/>
    </source>
</evidence>
<keyword evidence="5" id="KW-1185">Reference proteome</keyword>
<gene>
    <name evidence="4" type="ORF">CC80DRAFT_35562</name>
</gene>
<dbReference type="GO" id="GO:0016491">
    <property type="term" value="F:oxidoreductase activity"/>
    <property type="evidence" value="ECO:0007669"/>
    <property type="project" value="UniProtKB-KW"/>
</dbReference>
<name>A0A6A5U220_9PLEO</name>
<proteinExistence type="inferred from homology"/>
<evidence type="ECO:0000313" key="5">
    <source>
        <dbReference type="Proteomes" id="UP000800035"/>
    </source>
</evidence>
<dbReference type="InterPro" id="IPR002347">
    <property type="entry name" value="SDR_fam"/>
</dbReference>
<accession>A0A6A5U220</accession>
<dbReference type="CDD" id="cd05233">
    <property type="entry name" value="SDR_c"/>
    <property type="match status" value="1"/>
</dbReference>
<dbReference type="InterPro" id="IPR036291">
    <property type="entry name" value="NAD(P)-bd_dom_sf"/>
</dbReference>
<dbReference type="AlphaFoldDB" id="A0A6A5U220"/>
<dbReference type="PANTHER" id="PTHR43477">
    <property type="entry name" value="DIHYDROANTICAPSIN 7-DEHYDROGENASE"/>
    <property type="match status" value="1"/>
</dbReference>
<dbReference type="SUPFAM" id="SSF51735">
    <property type="entry name" value="NAD(P)-binding Rossmann-fold domains"/>
    <property type="match status" value="1"/>
</dbReference>
<dbReference type="OrthoDB" id="294295at2759"/>
<sequence length="268" mass="28507">MADQAKYTTRLQNARILIIGFSSGLGYGVAEACLEHGAHVVGASSNPTRISAAISALQTAYPTKKSHIHGLRVDLSNIDTLEQELVKLFRAAVDKIGTEAGKLDHVIFTAGDALSTTKIQDLNINNIIKAGSVRFFAPLLAAKQVQKYLVASSRSSYTITTGSVSERPIPDWSVVASYAGGLHSMVRNLAVDLKPVRVNGISPGAVDTELWGKMGEEEKRVLFERLGRGLLVGRVGSVGDVVESYLAVLKDGFMDGVVVRSDGGGTIV</sequence>
<keyword evidence="3" id="KW-0560">Oxidoreductase</keyword>
<protein>
    <submittedName>
        <fullName evidence="4">Short chain dehydrogenase</fullName>
    </submittedName>
</protein>
<organism evidence="4 5">
    <name type="scientific">Byssothecium circinans</name>
    <dbReference type="NCBI Taxonomy" id="147558"/>
    <lineage>
        <taxon>Eukaryota</taxon>
        <taxon>Fungi</taxon>
        <taxon>Dikarya</taxon>
        <taxon>Ascomycota</taxon>
        <taxon>Pezizomycotina</taxon>
        <taxon>Dothideomycetes</taxon>
        <taxon>Pleosporomycetidae</taxon>
        <taxon>Pleosporales</taxon>
        <taxon>Massarineae</taxon>
        <taxon>Massarinaceae</taxon>
        <taxon>Byssothecium</taxon>
    </lineage>
</organism>
<dbReference type="InterPro" id="IPR057571">
    <property type="entry name" value="SDR_PhqE-like"/>
</dbReference>
<evidence type="ECO:0000256" key="2">
    <source>
        <dbReference type="ARBA" id="ARBA00022857"/>
    </source>
</evidence>
<reference evidence="4" key="1">
    <citation type="journal article" date="2020" name="Stud. Mycol.">
        <title>101 Dothideomycetes genomes: a test case for predicting lifestyles and emergence of pathogens.</title>
        <authorList>
            <person name="Haridas S."/>
            <person name="Albert R."/>
            <person name="Binder M."/>
            <person name="Bloem J."/>
            <person name="Labutti K."/>
            <person name="Salamov A."/>
            <person name="Andreopoulos B."/>
            <person name="Baker S."/>
            <person name="Barry K."/>
            <person name="Bills G."/>
            <person name="Bluhm B."/>
            <person name="Cannon C."/>
            <person name="Castanera R."/>
            <person name="Culley D."/>
            <person name="Daum C."/>
            <person name="Ezra D."/>
            <person name="Gonzalez J."/>
            <person name="Henrissat B."/>
            <person name="Kuo A."/>
            <person name="Liang C."/>
            <person name="Lipzen A."/>
            <person name="Lutzoni F."/>
            <person name="Magnuson J."/>
            <person name="Mondo S."/>
            <person name="Nolan M."/>
            <person name="Ohm R."/>
            <person name="Pangilinan J."/>
            <person name="Park H.-J."/>
            <person name="Ramirez L."/>
            <person name="Alfaro M."/>
            <person name="Sun H."/>
            <person name="Tritt A."/>
            <person name="Yoshinaga Y."/>
            <person name="Zwiers L.-H."/>
            <person name="Turgeon B."/>
            <person name="Goodwin S."/>
            <person name="Spatafora J."/>
            <person name="Crous P."/>
            <person name="Grigoriev I."/>
        </authorList>
    </citation>
    <scope>NUCLEOTIDE SEQUENCE</scope>
    <source>
        <strain evidence="4">CBS 675.92</strain>
    </source>
</reference>
<evidence type="ECO:0000313" key="4">
    <source>
        <dbReference type="EMBL" id="KAF1957882.1"/>
    </source>
</evidence>
<dbReference type="Pfam" id="PF23441">
    <property type="entry name" value="SDR"/>
    <property type="match status" value="1"/>
</dbReference>
<evidence type="ECO:0000256" key="1">
    <source>
        <dbReference type="ARBA" id="ARBA00006484"/>
    </source>
</evidence>
<dbReference type="PANTHER" id="PTHR43477:SF1">
    <property type="entry name" value="DIHYDROANTICAPSIN 7-DEHYDROGENASE"/>
    <property type="match status" value="1"/>
</dbReference>
<dbReference type="EMBL" id="ML976988">
    <property type="protein sequence ID" value="KAF1957882.1"/>
    <property type="molecule type" value="Genomic_DNA"/>
</dbReference>
<keyword evidence="2" id="KW-0521">NADP</keyword>
<dbReference type="InterPro" id="IPR051122">
    <property type="entry name" value="SDR_DHRS6-like"/>
</dbReference>
<comment type="similarity">
    <text evidence="1">Belongs to the short-chain dehydrogenases/reductases (SDR) family.</text>
</comment>
<dbReference type="Proteomes" id="UP000800035">
    <property type="component" value="Unassembled WGS sequence"/>
</dbReference>
<dbReference type="Gene3D" id="3.40.50.720">
    <property type="entry name" value="NAD(P)-binding Rossmann-like Domain"/>
    <property type="match status" value="1"/>
</dbReference>
<dbReference type="PRINTS" id="PR00081">
    <property type="entry name" value="GDHRDH"/>
</dbReference>